<proteinExistence type="predicted"/>
<dbReference type="AlphaFoldDB" id="A0A4Y9QS66"/>
<keyword evidence="2" id="KW-1185">Reference proteome</keyword>
<gene>
    <name evidence="1" type="ORF">E4S40_10650</name>
</gene>
<dbReference type="Proteomes" id="UP000297647">
    <property type="component" value="Unassembled WGS sequence"/>
</dbReference>
<name>A0A4Y9QS66_9BACT</name>
<dbReference type="OrthoDB" id="1452810at2"/>
<evidence type="ECO:0000313" key="1">
    <source>
        <dbReference type="EMBL" id="TFV94472.1"/>
    </source>
</evidence>
<reference evidence="1 2" key="1">
    <citation type="submission" date="2019-03" db="EMBL/GenBank/DDBJ databases">
        <title>Algoriphagus sp. nov, a new strain isolated from root system soil of mangrove plant Kandelia.</title>
        <authorList>
            <person name="Yin Q."/>
            <person name="Wang K."/>
            <person name="Song Z."/>
        </authorList>
    </citation>
    <scope>NUCLEOTIDE SEQUENCE [LARGE SCALE GENOMIC DNA]</scope>
    <source>
        <strain evidence="1 2">XY-J91</strain>
    </source>
</reference>
<sequence>MLLNLSNHPSSSWPEKQIQEANRLFGDIRDMPFPHIDPEASEEDIQRLSEVYKEDILAMRPQAVHIMGELTFCFQLVFKLRQVGIPCLASTTHRTTEDLPNGTKISKFEFVRFRKYDL</sequence>
<evidence type="ECO:0000313" key="2">
    <source>
        <dbReference type="Proteomes" id="UP000297647"/>
    </source>
</evidence>
<comment type="caution">
    <text evidence="1">The sequence shown here is derived from an EMBL/GenBank/DDBJ whole genome shotgun (WGS) entry which is preliminary data.</text>
</comment>
<protein>
    <submittedName>
        <fullName evidence="1">CRISPR-associated protein</fullName>
    </submittedName>
</protein>
<organism evidence="1 2">
    <name type="scientific">Algoriphagus kandeliae</name>
    <dbReference type="NCBI Taxonomy" id="2562278"/>
    <lineage>
        <taxon>Bacteria</taxon>
        <taxon>Pseudomonadati</taxon>
        <taxon>Bacteroidota</taxon>
        <taxon>Cytophagia</taxon>
        <taxon>Cytophagales</taxon>
        <taxon>Cyclobacteriaceae</taxon>
        <taxon>Algoriphagus</taxon>
    </lineage>
</organism>
<accession>A0A4Y9QS66</accession>
<dbReference type="RefSeq" id="WP_135073830.1">
    <property type="nucleotide sequence ID" value="NZ_SPSB01000003.1"/>
</dbReference>
<dbReference type="EMBL" id="SPSB01000003">
    <property type="protein sequence ID" value="TFV94472.1"/>
    <property type="molecule type" value="Genomic_DNA"/>
</dbReference>